<dbReference type="InterPro" id="IPR051191">
    <property type="entry name" value="DCAF12"/>
</dbReference>
<feature type="region of interest" description="Disordered" evidence="2">
    <location>
        <begin position="1326"/>
        <end position="1362"/>
    </location>
</feature>
<sequence length="1684" mass="193284">MKLDNFFEDEDEEAQATEIDQKYQLRKPIRPFVCSTPEDFNEEKDFLLREIFPEIHKLCKLRGGNFLPYDIRWNPNRDEAASGNLLKLNLDYISKSSPFFICLLGESYGPYRYMEKPPLQKKIRNVEDLDDMDWMDKNYLMAASAGYTWVLQESHQNTSFTELEIIQAAFLCDNRYCHFYFRQPEHLDVKFGHLSEEKRIKLSKVHLPENEYADLSIRDLKQRIVKKALPVKYYRTNEELGRHVIKDWTAVIDIVYPALEHPLSTLESEEYCEWVANEVFADSRRHVFVTSADLNQLKQTMTSFALEVLDENVYEIEEKMVDKPYSILNLLKKKEAVEARYKSIMVVNGDRGSGKSTLISNWIQKFKAENPEVKVICQYVGCSGRSADISVFLRHCIKELREEYLRPIECSSSEDGMTEEDQPWTFQEVCQAFVAALSLGPVVIVIDGLDEIGNTLGLTIRQVKELKWLPFPLPPHCRLIFTSCRSDLTYHSLSTRKDTVMHTVPSFNTPKIRTAFLEDAMLQHFDHLNEENIQQVHDIKLSHKPLFMSLLAGEMCCFSVYMGLFDYLEEVGEKISSLRDYCLRCFQRWSREMSWTKENLYGEVDDEDQLELEGWIPDTLRLLAVSRTGLSQGDIFTLLRGLGYRNSKEVRNFQWLQFCTCFRDWVYELPSGQIQFSHQHLKEIVEYVLLRGATKKDVSPRRKTAVLNSLKAGSGSGEVASTGESEKEWKGQKNRFHKQLAKYFLRQPFSQRVLEELPWQLLMSGDTDTLLQVLNDPLMIEGFLDDKRQNPSNKLDLAFFWSLVKEEGKDVCTMYQKLLIRLGIMEEEREEIYIEQNGEDLELDSVTSEISSHEDETVASSRENVNMVVPTIVTYPPHRELSAVTEESITSSMGVRSPQRHRLEETVIEEPISEEKESRKSRPVDKNSAVFLTETKAETPGADSPLLYQTHELCNTIKIAWLIANFLRDLGHEDVTEKVLTALNKKLVKSYPLEHDDMLIHARVQEALGMYCQQRGESGLSQKHFTKSLRIVTDLSELDEESSLNFLELENLKGKLLSHLGSLRLNEGLVDSAEDLLTEARDAVETSGNLTAKATILYNLGLLRMQQEDFILAESSLRQALNIREQWFGKSHPLVAEVLFALAQLMGNPDNYRGFDRGRSEGVYRKVLKIREDCLGKDHPAVGDTLFQLGKLLQEEINYAAKCEAVQLLRRALDIRTTKLGITPFIEYKQDKHEEVIAKPPVSCLKMRKKEHPDQRECNDSDLDYKKTFGGDHIDTRAVRHYLSQLEISLKMGKYEFGPARLTDTRTTDRPFSKLSWREKDLANIDKRSKSRSASRSSNSVLRSRPSSYKEEHGPSLSRYSSVSHLSASEKLLMDADRPRLLHRDYIDRKLKVSPPSSEVHQAKRLVTVEIKVDDDVDRSGDVETREAEPQIDSFGDDIRQTDSLNVGQETKRAQFAEHADSGPVKLFKRYSSAGSSRSSVSRHNERSLLRENSAKSNQSSHITGYSSNSRMSLRSGYSRRSVVGPHAITPGNTQSVTTGPNSTLDSLIARSPRDMSRSIHHRSAWYHVPGRYVTSEKPIPPKRSQKTSEARELEQRLLTSRKSNRESSKTLYRKSPPKINKAKSFTSRDINKEFGMTVKGIGPVISNGYYSSPPHDYAVESYIDSENEHHNTTVKFKEAVFVE</sequence>
<dbReference type="SMART" id="SM00028">
    <property type="entry name" value="TPR"/>
    <property type="match status" value="3"/>
</dbReference>
<evidence type="ECO:0000313" key="4">
    <source>
        <dbReference type="EnsemblMetazoa" id="G30099.3:cds"/>
    </source>
</evidence>
<dbReference type="SUPFAM" id="SSF48452">
    <property type="entry name" value="TPR-like"/>
    <property type="match status" value="1"/>
</dbReference>
<feature type="region of interest" description="Disordered" evidence="2">
    <location>
        <begin position="1574"/>
        <end position="1622"/>
    </location>
</feature>
<name>A0A8W8LWA6_MAGGI</name>
<dbReference type="Gene3D" id="1.25.40.10">
    <property type="entry name" value="Tetratricopeptide repeat domain"/>
    <property type="match status" value="1"/>
</dbReference>
<feature type="compositionally biased region" description="Basic and acidic residues" evidence="2">
    <location>
        <begin position="1418"/>
        <end position="1429"/>
    </location>
</feature>
<feature type="compositionally biased region" description="Low complexity" evidence="2">
    <location>
        <begin position="1332"/>
        <end position="1347"/>
    </location>
</feature>
<dbReference type="Pfam" id="PF13424">
    <property type="entry name" value="TPR_12"/>
    <property type="match status" value="1"/>
</dbReference>
<feature type="region of interest" description="Disordered" evidence="2">
    <location>
        <begin position="1471"/>
        <end position="1548"/>
    </location>
</feature>
<dbReference type="InterPro" id="IPR011990">
    <property type="entry name" value="TPR-like_helical_dom_sf"/>
</dbReference>
<feature type="compositionally biased region" description="Polar residues" evidence="2">
    <location>
        <begin position="1531"/>
        <end position="1546"/>
    </location>
</feature>
<feature type="compositionally biased region" description="Basic and acidic residues" evidence="2">
    <location>
        <begin position="1587"/>
        <end position="1596"/>
    </location>
</feature>
<feature type="region of interest" description="Disordered" evidence="2">
    <location>
        <begin position="1418"/>
        <end position="1441"/>
    </location>
</feature>
<feature type="compositionally biased region" description="Polar residues" evidence="2">
    <location>
        <begin position="1495"/>
        <end position="1513"/>
    </location>
</feature>
<protein>
    <recommendedName>
        <fullName evidence="3">Nephrocystin 3-like N-terminal domain-containing protein</fullName>
    </recommendedName>
</protein>
<dbReference type="Proteomes" id="UP000005408">
    <property type="component" value="Unassembled WGS sequence"/>
</dbReference>
<dbReference type="GO" id="GO:0080008">
    <property type="term" value="C:Cul4-RING E3 ubiquitin ligase complex"/>
    <property type="evidence" value="ECO:0007669"/>
    <property type="project" value="TreeGrafter"/>
</dbReference>
<evidence type="ECO:0000256" key="2">
    <source>
        <dbReference type="SAM" id="MobiDB-lite"/>
    </source>
</evidence>
<dbReference type="InterPro" id="IPR056884">
    <property type="entry name" value="NPHP3-like_N"/>
</dbReference>
<evidence type="ECO:0000259" key="3">
    <source>
        <dbReference type="Pfam" id="PF24883"/>
    </source>
</evidence>
<dbReference type="SUPFAM" id="SSF52540">
    <property type="entry name" value="P-loop containing nucleoside triphosphate hydrolases"/>
    <property type="match status" value="1"/>
</dbReference>
<dbReference type="PANTHER" id="PTHR19860">
    <property type="entry name" value="DDB1- AND CUL4-ASSOCIATED FACTOR 12-RELATED"/>
    <property type="match status" value="1"/>
</dbReference>
<reference evidence="4" key="1">
    <citation type="submission" date="2022-08" db="UniProtKB">
        <authorList>
            <consortium name="EnsemblMetazoa"/>
        </authorList>
    </citation>
    <scope>IDENTIFICATION</scope>
    <source>
        <strain evidence="4">05x7-T-G4-1.051#20</strain>
    </source>
</reference>
<evidence type="ECO:0000256" key="1">
    <source>
        <dbReference type="ARBA" id="ARBA00022737"/>
    </source>
</evidence>
<feature type="compositionally biased region" description="Basic and acidic residues" evidence="2">
    <location>
        <begin position="1483"/>
        <end position="1494"/>
    </location>
</feature>
<organism evidence="4 5">
    <name type="scientific">Magallana gigas</name>
    <name type="common">Pacific oyster</name>
    <name type="synonym">Crassostrea gigas</name>
    <dbReference type="NCBI Taxonomy" id="29159"/>
    <lineage>
        <taxon>Eukaryota</taxon>
        <taxon>Metazoa</taxon>
        <taxon>Spiralia</taxon>
        <taxon>Lophotrochozoa</taxon>
        <taxon>Mollusca</taxon>
        <taxon>Bivalvia</taxon>
        <taxon>Autobranchia</taxon>
        <taxon>Pteriomorphia</taxon>
        <taxon>Ostreida</taxon>
        <taxon>Ostreoidea</taxon>
        <taxon>Ostreidae</taxon>
        <taxon>Magallana</taxon>
    </lineage>
</organism>
<dbReference type="InterPro" id="IPR027417">
    <property type="entry name" value="P-loop_NTPase"/>
</dbReference>
<proteinExistence type="predicted"/>
<dbReference type="PANTHER" id="PTHR19860:SF18">
    <property type="entry name" value="DUF4062 DOMAIN-CONTAINING PROTEIN"/>
    <property type="match status" value="1"/>
</dbReference>
<keyword evidence="5" id="KW-1185">Reference proteome</keyword>
<feature type="compositionally biased region" description="Low complexity" evidence="2">
    <location>
        <begin position="1471"/>
        <end position="1482"/>
    </location>
</feature>
<evidence type="ECO:0000313" key="5">
    <source>
        <dbReference type="Proteomes" id="UP000005408"/>
    </source>
</evidence>
<dbReference type="Pfam" id="PF24883">
    <property type="entry name" value="NPHP3_N"/>
    <property type="match status" value="1"/>
</dbReference>
<dbReference type="EnsemblMetazoa" id="G30099.3">
    <property type="protein sequence ID" value="G30099.3:cds"/>
    <property type="gene ID" value="G30099"/>
</dbReference>
<dbReference type="Gene3D" id="3.40.50.300">
    <property type="entry name" value="P-loop containing nucleotide triphosphate hydrolases"/>
    <property type="match status" value="1"/>
</dbReference>
<feature type="domain" description="Nephrocystin 3-like N-terminal" evidence="3">
    <location>
        <begin position="341"/>
        <end position="483"/>
    </location>
</feature>
<keyword evidence="1" id="KW-0677">Repeat</keyword>
<dbReference type="InterPro" id="IPR019734">
    <property type="entry name" value="TPR_rpt"/>
</dbReference>
<accession>A0A8W8LWA6</accession>